<protein>
    <submittedName>
        <fullName evidence="1">Uncharacterized protein</fullName>
    </submittedName>
</protein>
<reference evidence="1 3" key="1">
    <citation type="submission" date="2015-01" db="EMBL/GenBank/DDBJ databases">
        <title>Evolution of Trichinella species and genotypes.</title>
        <authorList>
            <person name="Korhonen P.K."/>
            <person name="Edoardo P."/>
            <person name="Giuseppe L.R."/>
            <person name="Gasser R.B."/>
        </authorList>
    </citation>
    <scope>NUCLEOTIDE SEQUENCE [LARGE SCALE GENOMIC DNA]</scope>
    <source>
        <strain evidence="1">ISS120</strain>
    </source>
</reference>
<comment type="caution">
    <text evidence="1">The sequence shown here is derived from an EMBL/GenBank/DDBJ whole genome shotgun (WGS) entry which is preliminary data.</text>
</comment>
<keyword evidence="3" id="KW-1185">Reference proteome</keyword>
<proteinExistence type="predicted"/>
<sequence>MKKHLLKLSPVEPDHHVFERVCDLGLCECVGL</sequence>
<dbReference type="Proteomes" id="UP000054653">
    <property type="component" value="Unassembled WGS sequence"/>
</dbReference>
<evidence type="ECO:0000313" key="2">
    <source>
        <dbReference type="EMBL" id="KRY25722.1"/>
    </source>
</evidence>
<dbReference type="EMBL" id="JYDI01002587">
    <property type="protein sequence ID" value="KRY25063.1"/>
    <property type="molecule type" value="Genomic_DNA"/>
</dbReference>
<organism evidence="1 3">
    <name type="scientific">Trichinella britovi</name>
    <name type="common">Parasitic roundworm</name>
    <dbReference type="NCBI Taxonomy" id="45882"/>
    <lineage>
        <taxon>Eukaryota</taxon>
        <taxon>Metazoa</taxon>
        <taxon>Ecdysozoa</taxon>
        <taxon>Nematoda</taxon>
        <taxon>Enoplea</taxon>
        <taxon>Dorylaimia</taxon>
        <taxon>Trichinellida</taxon>
        <taxon>Trichinellidae</taxon>
        <taxon>Trichinella</taxon>
    </lineage>
</organism>
<dbReference type="AlphaFoldDB" id="A0A0V1AJS2"/>
<evidence type="ECO:0000313" key="1">
    <source>
        <dbReference type="EMBL" id="KRY25063.1"/>
    </source>
</evidence>
<dbReference type="EMBL" id="JYDI01002145">
    <property type="protein sequence ID" value="KRY25722.1"/>
    <property type="molecule type" value="Genomic_DNA"/>
</dbReference>
<name>A0A0V1AJS2_TRIBR</name>
<accession>A0A0V1AJS2</accession>
<evidence type="ECO:0000313" key="3">
    <source>
        <dbReference type="Proteomes" id="UP000054653"/>
    </source>
</evidence>
<gene>
    <name evidence="2" type="ORF">T03_2929</name>
    <name evidence="1" type="ORF">T03_6286</name>
</gene>